<dbReference type="EMBL" id="FOGI01000005">
    <property type="protein sequence ID" value="SER78111.1"/>
    <property type="molecule type" value="Genomic_DNA"/>
</dbReference>
<feature type="region of interest" description="Disordered" evidence="1">
    <location>
        <begin position="1"/>
        <end position="30"/>
    </location>
</feature>
<evidence type="ECO:0000313" key="2">
    <source>
        <dbReference type="EMBL" id="SER78111.1"/>
    </source>
</evidence>
<name>A0A1H9RZC6_9PSEU</name>
<dbReference type="AlphaFoldDB" id="A0A1H9RZC6"/>
<dbReference type="RefSeq" id="WP_143073452.1">
    <property type="nucleotide sequence ID" value="NZ_FOGI01000005.1"/>
</dbReference>
<dbReference type="STRING" id="155974.SAMN04487818_105193"/>
<evidence type="ECO:0000313" key="3">
    <source>
        <dbReference type="Proteomes" id="UP000199051"/>
    </source>
</evidence>
<protein>
    <submittedName>
        <fullName evidence="2">Uncharacterized protein</fullName>
    </submittedName>
</protein>
<organism evidence="2 3">
    <name type="scientific">Actinokineospora terrae</name>
    <dbReference type="NCBI Taxonomy" id="155974"/>
    <lineage>
        <taxon>Bacteria</taxon>
        <taxon>Bacillati</taxon>
        <taxon>Actinomycetota</taxon>
        <taxon>Actinomycetes</taxon>
        <taxon>Pseudonocardiales</taxon>
        <taxon>Pseudonocardiaceae</taxon>
        <taxon>Actinokineospora</taxon>
    </lineage>
</organism>
<reference evidence="3" key="1">
    <citation type="submission" date="2016-10" db="EMBL/GenBank/DDBJ databases">
        <authorList>
            <person name="Varghese N."/>
            <person name="Submissions S."/>
        </authorList>
    </citation>
    <scope>NUCLEOTIDE SEQUENCE [LARGE SCALE GENOMIC DNA]</scope>
    <source>
        <strain evidence="3">DSM 44260</strain>
    </source>
</reference>
<dbReference type="Proteomes" id="UP000199051">
    <property type="component" value="Unassembled WGS sequence"/>
</dbReference>
<keyword evidence="3" id="KW-1185">Reference proteome</keyword>
<accession>A0A1H9RZC6</accession>
<evidence type="ECO:0000256" key="1">
    <source>
        <dbReference type="SAM" id="MobiDB-lite"/>
    </source>
</evidence>
<gene>
    <name evidence="2" type="ORF">SAMN04487818_105193</name>
</gene>
<proteinExistence type="predicted"/>
<sequence length="184" mass="19687">MAAVLMRAPEDKPTALPETTTPSAEPPRHVVEPVPATTAAKPDDLQDARVGSCLQDMSTGESHDFTLADCADGTYELLRRLPAAAESEVCWADERANWLVRSADSTLCLRYRYPHGTGNLAVGACVVLTSKSGAIPSDCEPGRFTVSAKHYGTVDGDKCGKDTPSVHTHPTRAELGVVLCLRRI</sequence>